<name>A0A251XMI7_CLAMM</name>
<feature type="region of interest" description="Disordered" evidence="1">
    <location>
        <begin position="165"/>
        <end position="195"/>
    </location>
</feature>
<dbReference type="EMBL" id="MDHH01000001">
    <property type="protein sequence ID" value="OUE04651.1"/>
    <property type="molecule type" value="Genomic_DNA"/>
</dbReference>
<accession>A0A251XMI7</accession>
<evidence type="ECO:0000313" key="2">
    <source>
        <dbReference type="EMBL" id="OUE04651.1"/>
    </source>
</evidence>
<sequence length="195" mass="19313">MFVLPLAGLPCGIGWSNVQRAVTLPSARRKRSTAASPVRSSSGFEATCQCTATRSPSAAMCLITACAPGTRWCAMANSSSTPLGPAFAPTPFAVESGATAASTAACAPAEAGSGNAAVKRVEMMVAFRSSVSESARSAVVPPSPAALGAVVATAVVASGVVSEAAEAAPGAEHPARTTTPARAAVPRASRETGIR</sequence>
<evidence type="ECO:0000313" key="3">
    <source>
        <dbReference type="Proteomes" id="UP000195062"/>
    </source>
</evidence>
<keyword evidence="3" id="KW-1185">Reference proteome</keyword>
<proteinExistence type="predicted"/>
<comment type="caution">
    <text evidence="2">The sequence shown here is derived from an EMBL/GenBank/DDBJ whole genome shotgun (WGS) entry which is preliminary data.</text>
</comment>
<gene>
    <name evidence="2" type="ORF">CMMCAS07_06870</name>
</gene>
<feature type="compositionally biased region" description="Low complexity" evidence="1">
    <location>
        <begin position="165"/>
        <end position="187"/>
    </location>
</feature>
<dbReference type="AlphaFoldDB" id="A0A251XMI7"/>
<reference evidence="2 3" key="1">
    <citation type="submission" date="2016-08" db="EMBL/GenBank/DDBJ databases">
        <title>Genome sequence of Clavibacter michiganensis subsp. michiganensis strain CASJ007.</title>
        <authorList>
            <person name="Thapa S.P."/>
            <person name="Coaker G."/>
        </authorList>
    </citation>
    <scope>NUCLEOTIDE SEQUENCE [LARGE SCALE GENOMIC DNA]</scope>
    <source>
        <strain evidence="2">CASJ007</strain>
    </source>
</reference>
<protein>
    <submittedName>
        <fullName evidence="2">Uncharacterized protein</fullName>
    </submittedName>
</protein>
<organism evidence="2 3">
    <name type="scientific">Clavibacter michiganensis subsp. michiganensis</name>
    <dbReference type="NCBI Taxonomy" id="33013"/>
    <lineage>
        <taxon>Bacteria</taxon>
        <taxon>Bacillati</taxon>
        <taxon>Actinomycetota</taxon>
        <taxon>Actinomycetes</taxon>
        <taxon>Micrococcales</taxon>
        <taxon>Microbacteriaceae</taxon>
        <taxon>Clavibacter</taxon>
    </lineage>
</organism>
<evidence type="ECO:0000256" key="1">
    <source>
        <dbReference type="SAM" id="MobiDB-lite"/>
    </source>
</evidence>
<dbReference type="Proteomes" id="UP000195062">
    <property type="component" value="Unassembled WGS sequence"/>
</dbReference>